<dbReference type="InterPro" id="IPR002347">
    <property type="entry name" value="SDR_fam"/>
</dbReference>
<sequence>MKKVRKTIIITGGNTGLGFEAALVIASASHEWHVIIAARSQHRGNEAANELIRITGNANISAMVLDLSSNSSIHHFVEQFSKVELPPLHVIVCNAGTQFVQGTQMTADGIEATFGVNHLGHFMLVRLLLNQLQENGRIVVVSSDTHDFSKKTGMPAPRYANPTILTDPVESDRLLGNLSDLAKGQVRYTTSKLCNLYFAYELSRQIQQSKRSISVAAFNPGMMPGKGSALTRDYSPLLRFMWNNIMPLLRFVRSSVRTTKQSGNDLANLVLRGSVQSGTYWDGPKEAASSEESYNKEHALELWKWSSEKLNLKIQV</sequence>
<reference evidence="4" key="1">
    <citation type="submission" date="2016-07" db="EMBL/GenBank/DDBJ databases">
        <authorList>
            <person name="Florea S."/>
            <person name="Webb J.S."/>
            <person name="Jaromczyk J."/>
            <person name="Schardl C.L."/>
        </authorList>
    </citation>
    <scope>NUCLEOTIDE SEQUENCE [LARGE SCALE GENOMIC DNA]</scope>
    <source>
        <strain evidence="4">CY1</strain>
    </source>
</reference>
<keyword evidence="4" id="KW-1185">Reference proteome</keyword>
<dbReference type="PANTHER" id="PTHR24320">
    <property type="entry name" value="RETINOL DEHYDROGENASE"/>
    <property type="match status" value="1"/>
</dbReference>
<dbReference type="AlphaFoldDB" id="A0A1V4H9U6"/>
<comment type="caution">
    <text evidence="3">The sequence shown here is derived from an EMBL/GenBank/DDBJ whole genome shotgun (WGS) entry which is preliminary data.</text>
</comment>
<dbReference type="GO" id="GO:0016491">
    <property type="term" value="F:oxidoreductase activity"/>
    <property type="evidence" value="ECO:0007669"/>
    <property type="project" value="UniProtKB-KW"/>
</dbReference>
<dbReference type="SUPFAM" id="SSF51735">
    <property type="entry name" value="NAD(P)-binding Rossmann-fold domains"/>
    <property type="match status" value="1"/>
</dbReference>
<name>A0A1V4H9U6_9BACL</name>
<evidence type="ECO:0000256" key="1">
    <source>
        <dbReference type="ARBA" id="ARBA00006484"/>
    </source>
</evidence>
<organism evidence="3 4">
    <name type="scientific">Paenibacillus ferrarius</name>
    <dbReference type="NCBI Taxonomy" id="1469647"/>
    <lineage>
        <taxon>Bacteria</taxon>
        <taxon>Bacillati</taxon>
        <taxon>Bacillota</taxon>
        <taxon>Bacilli</taxon>
        <taxon>Bacillales</taxon>
        <taxon>Paenibacillaceae</taxon>
        <taxon>Paenibacillus</taxon>
    </lineage>
</organism>
<dbReference type="Proteomes" id="UP000190626">
    <property type="component" value="Unassembled WGS sequence"/>
</dbReference>
<accession>A0A1V4H9U6</accession>
<dbReference type="InterPro" id="IPR036291">
    <property type="entry name" value="NAD(P)-bd_dom_sf"/>
</dbReference>
<dbReference type="Pfam" id="PF00106">
    <property type="entry name" value="adh_short"/>
    <property type="match status" value="1"/>
</dbReference>
<comment type="similarity">
    <text evidence="1">Belongs to the short-chain dehydrogenases/reductases (SDR) family.</text>
</comment>
<evidence type="ECO:0000256" key="2">
    <source>
        <dbReference type="ARBA" id="ARBA00023002"/>
    </source>
</evidence>
<gene>
    <name evidence="3" type="ORF">BC351_38825</name>
</gene>
<protein>
    <submittedName>
        <fullName evidence="3">Sugar dehydrogenase</fullName>
    </submittedName>
</protein>
<dbReference type="OrthoDB" id="9809821at2"/>
<dbReference type="PRINTS" id="PR00081">
    <property type="entry name" value="GDHRDH"/>
</dbReference>
<dbReference type="Gene3D" id="3.40.50.720">
    <property type="entry name" value="NAD(P)-binding Rossmann-like Domain"/>
    <property type="match status" value="1"/>
</dbReference>
<proteinExistence type="inferred from homology"/>
<evidence type="ECO:0000313" key="4">
    <source>
        <dbReference type="Proteomes" id="UP000190626"/>
    </source>
</evidence>
<evidence type="ECO:0000313" key="3">
    <source>
        <dbReference type="EMBL" id="OPH48132.1"/>
    </source>
</evidence>
<dbReference type="EMBL" id="MBTG01000048">
    <property type="protein sequence ID" value="OPH48132.1"/>
    <property type="molecule type" value="Genomic_DNA"/>
</dbReference>
<dbReference type="STRING" id="1469647.BC351_38825"/>
<keyword evidence="2" id="KW-0560">Oxidoreductase</keyword>
<dbReference type="RefSeq" id="WP_079419546.1">
    <property type="nucleotide sequence ID" value="NZ_MBTG01000048.1"/>
</dbReference>
<dbReference type="PANTHER" id="PTHR24320:SF152">
    <property type="entry name" value="SHORT-CHAIN DEHYDROGENASE_REDUCTASE FAMILY PROTEIN"/>
    <property type="match status" value="1"/>
</dbReference>